<dbReference type="CDD" id="cd17339">
    <property type="entry name" value="MFS_NIMT_CynX_like"/>
    <property type="match status" value="1"/>
</dbReference>
<keyword evidence="9" id="KW-1185">Reference proteome</keyword>
<dbReference type="InterPro" id="IPR052524">
    <property type="entry name" value="MFS_Cyanate_Porter"/>
</dbReference>
<dbReference type="EMBL" id="LGTK01000004">
    <property type="protein sequence ID" value="KPH78209.1"/>
    <property type="molecule type" value="Genomic_DNA"/>
</dbReference>
<feature type="transmembrane region" description="Helical" evidence="6">
    <location>
        <begin position="86"/>
        <end position="105"/>
    </location>
</feature>
<feature type="transmembrane region" description="Helical" evidence="6">
    <location>
        <begin position="222"/>
        <end position="245"/>
    </location>
</feature>
<comment type="subcellular location">
    <subcellularLocation>
        <location evidence="1">Cell membrane</location>
        <topology evidence="1">Multi-pass membrane protein</topology>
    </subcellularLocation>
</comment>
<keyword evidence="4 6" id="KW-1133">Transmembrane helix</keyword>
<feature type="transmembrane region" description="Helical" evidence="6">
    <location>
        <begin position="288"/>
        <end position="306"/>
    </location>
</feature>
<feature type="domain" description="Major facilitator superfamily (MFS) profile" evidence="7">
    <location>
        <begin position="17"/>
        <end position="402"/>
    </location>
</feature>
<dbReference type="Pfam" id="PF07690">
    <property type="entry name" value="MFS_1"/>
    <property type="match status" value="1"/>
</dbReference>
<feature type="transmembrane region" description="Helical" evidence="6">
    <location>
        <begin position="144"/>
        <end position="165"/>
    </location>
</feature>
<reference evidence="8 9" key="1">
    <citation type="submission" date="2015-07" db="EMBL/GenBank/DDBJ databases">
        <title>High-quality draft genome sequence of Oceanobacillus caeni HM6, a bacillus isolated from a human feces.</title>
        <authorList>
            <person name="Kumar J."/>
            <person name="Verma M.K."/>
            <person name="Pandey R."/>
            <person name="Bhambi M."/>
            <person name="Chauhan N."/>
        </authorList>
    </citation>
    <scope>NUCLEOTIDE SEQUENCE [LARGE SCALE GENOMIC DNA]</scope>
    <source>
        <strain evidence="8 9">HM6</strain>
    </source>
</reference>
<comment type="caution">
    <text evidence="8">The sequence shown here is derived from an EMBL/GenBank/DDBJ whole genome shotgun (WGS) entry which is preliminary data.</text>
</comment>
<accession>A0ABR5MMZ8</accession>
<feature type="transmembrane region" description="Helical" evidence="6">
    <location>
        <begin position="171"/>
        <end position="192"/>
    </location>
</feature>
<evidence type="ECO:0000313" key="8">
    <source>
        <dbReference type="EMBL" id="KPH78209.1"/>
    </source>
</evidence>
<protein>
    <submittedName>
        <fullName evidence="8">Transporter</fullName>
    </submittedName>
</protein>
<keyword evidence="2" id="KW-0813">Transport</keyword>
<dbReference type="SUPFAM" id="SSF103473">
    <property type="entry name" value="MFS general substrate transporter"/>
    <property type="match status" value="1"/>
</dbReference>
<keyword evidence="3 6" id="KW-0812">Transmembrane</keyword>
<feature type="transmembrane region" description="Helical" evidence="6">
    <location>
        <begin position="20"/>
        <end position="46"/>
    </location>
</feature>
<dbReference type="InterPro" id="IPR011701">
    <property type="entry name" value="MFS"/>
</dbReference>
<evidence type="ECO:0000256" key="3">
    <source>
        <dbReference type="ARBA" id="ARBA00022692"/>
    </source>
</evidence>
<evidence type="ECO:0000256" key="2">
    <source>
        <dbReference type="ARBA" id="ARBA00022448"/>
    </source>
</evidence>
<keyword evidence="5 6" id="KW-0472">Membrane</keyword>
<dbReference type="Proteomes" id="UP000037854">
    <property type="component" value="Unassembled WGS sequence"/>
</dbReference>
<evidence type="ECO:0000256" key="4">
    <source>
        <dbReference type="ARBA" id="ARBA00022989"/>
    </source>
</evidence>
<name>A0ABR5MMZ8_9BACI</name>
<dbReference type="RefSeq" id="WP_060667672.1">
    <property type="nucleotide sequence ID" value="NZ_JARTGE010000041.1"/>
</dbReference>
<dbReference type="PANTHER" id="PTHR23523">
    <property type="match status" value="1"/>
</dbReference>
<feature type="transmembrane region" description="Helical" evidence="6">
    <location>
        <begin position="312"/>
        <end position="335"/>
    </location>
</feature>
<evidence type="ECO:0000313" key="9">
    <source>
        <dbReference type="Proteomes" id="UP000037854"/>
    </source>
</evidence>
<dbReference type="InterPro" id="IPR020846">
    <property type="entry name" value="MFS_dom"/>
</dbReference>
<evidence type="ECO:0000256" key="1">
    <source>
        <dbReference type="ARBA" id="ARBA00004651"/>
    </source>
</evidence>
<dbReference type="PANTHER" id="PTHR23523:SF2">
    <property type="entry name" value="2-NITROIMIDAZOLE TRANSPORTER"/>
    <property type="match status" value="1"/>
</dbReference>
<feature type="transmembrane region" description="Helical" evidence="6">
    <location>
        <begin position="111"/>
        <end position="132"/>
    </location>
</feature>
<sequence>MNKNISTSLENTQERNKTWLLFIGIILIGANLRAPLTSVGSLISYIRDDLGISNGLAGTITTLPLLAFALLSPFAPKIANRIGMEWTIFISLILLICGIIVRSLFGSVALFVGTMIIGIAIAFGNVLLPGFIKMNFPLKIGIMTGVYAVFMNLFGALASGLSVPISSVGNIGWKGSLIFWGIISFIALLVWIPQLGKQKQRESLQAAESPSKKGNSIWKSPLAWNITLFMGLQSLIFYTLITWLPEILQANGYSASAAGWMLFLMQFAIIPITFIIPVIAEKMTNQKVLSVITAILFAAGIAGLLLTSSNFFLVISVILIGIAGGSAFSLSMMFFSLRTSDGKQAAEMSGMAQSFGYLLAAIGPTLFGMLQDITNSWQVPLIMLIVASIIILITGIQSGENKVIADTQSPNTTSEHVG</sequence>
<organism evidence="8 9">
    <name type="scientific">Oceanobacillus caeni</name>
    <dbReference type="NCBI Taxonomy" id="405946"/>
    <lineage>
        <taxon>Bacteria</taxon>
        <taxon>Bacillati</taxon>
        <taxon>Bacillota</taxon>
        <taxon>Bacilli</taxon>
        <taxon>Bacillales</taxon>
        <taxon>Bacillaceae</taxon>
        <taxon>Oceanobacillus</taxon>
    </lineage>
</organism>
<gene>
    <name evidence="8" type="ORF">AFL42_02115</name>
</gene>
<feature type="transmembrane region" description="Helical" evidence="6">
    <location>
        <begin position="257"/>
        <end position="276"/>
    </location>
</feature>
<proteinExistence type="predicted"/>
<dbReference type="PROSITE" id="PS50850">
    <property type="entry name" value="MFS"/>
    <property type="match status" value="1"/>
</dbReference>
<feature type="transmembrane region" description="Helical" evidence="6">
    <location>
        <begin position="355"/>
        <end position="371"/>
    </location>
</feature>
<evidence type="ECO:0000256" key="5">
    <source>
        <dbReference type="ARBA" id="ARBA00023136"/>
    </source>
</evidence>
<evidence type="ECO:0000259" key="7">
    <source>
        <dbReference type="PROSITE" id="PS50850"/>
    </source>
</evidence>
<dbReference type="Gene3D" id="1.20.1250.20">
    <property type="entry name" value="MFS general substrate transporter like domains"/>
    <property type="match status" value="1"/>
</dbReference>
<dbReference type="InterPro" id="IPR036259">
    <property type="entry name" value="MFS_trans_sf"/>
</dbReference>
<feature type="transmembrane region" description="Helical" evidence="6">
    <location>
        <begin position="52"/>
        <end position="74"/>
    </location>
</feature>
<feature type="transmembrane region" description="Helical" evidence="6">
    <location>
        <begin position="377"/>
        <end position="396"/>
    </location>
</feature>
<evidence type="ECO:0000256" key="6">
    <source>
        <dbReference type="SAM" id="Phobius"/>
    </source>
</evidence>